<gene>
    <name evidence="1" type="ORF">N6G96_10465</name>
</gene>
<sequence length="96" mass="11550">MRKRQPIERDLFIAELSDEVVRMAKDHDHHNLRTRVMAHHINKESNLSNPVRRKLITHVMNAKNVRTTVHAKKHNRREQQETYIQENVLNRQFPVV</sequence>
<name>A0ABZ0Q7L9_9LACO</name>
<protein>
    <submittedName>
        <fullName evidence="1">Uncharacterized protein</fullName>
    </submittedName>
</protein>
<keyword evidence="1" id="KW-0614">Plasmid</keyword>
<reference evidence="2" key="1">
    <citation type="submission" date="2024-06" db="EMBL/GenBank/DDBJ databases">
        <authorList>
            <person name="Chang H.C."/>
            <person name="Mun S.Y."/>
        </authorList>
    </citation>
    <scope>NUCLEOTIDE SEQUENCE [LARGE SCALE GENOMIC DNA]</scope>
    <source>
        <strain evidence="2">KT1</strain>
        <plasmid evidence="2">pCM-KT1-1</plasmid>
    </source>
</reference>
<evidence type="ECO:0000313" key="2">
    <source>
        <dbReference type="Proteomes" id="UP001302696"/>
    </source>
</evidence>
<dbReference type="Proteomes" id="UP001302696">
    <property type="component" value="Plasmid pCM-KT1-1"/>
</dbReference>
<dbReference type="RefSeq" id="WP_063696903.1">
    <property type="nucleotide sequence ID" value="NZ_BBIM01000020.1"/>
</dbReference>
<evidence type="ECO:0000313" key="1">
    <source>
        <dbReference type="EMBL" id="WPC22709.1"/>
    </source>
</evidence>
<organism evidence="1 2">
    <name type="scientific">Pediococcus inopinatus</name>
    <dbReference type="NCBI Taxonomy" id="114090"/>
    <lineage>
        <taxon>Bacteria</taxon>
        <taxon>Bacillati</taxon>
        <taxon>Bacillota</taxon>
        <taxon>Bacilli</taxon>
        <taxon>Lactobacillales</taxon>
        <taxon>Lactobacillaceae</taxon>
        <taxon>Pediococcus</taxon>
    </lineage>
</organism>
<accession>A0ABZ0Q7L9</accession>
<geneLocation type="plasmid" evidence="1 2">
    <name>pCM-KT1-1</name>
</geneLocation>
<keyword evidence="2" id="KW-1185">Reference proteome</keyword>
<proteinExistence type="predicted"/>
<dbReference type="EMBL" id="CP104779">
    <property type="protein sequence ID" value="WPC22709.1"/>
    <property type="molecule type" value="Genomic_DNA"/>
</dbReference>